<name>A0ACC1HJN8_9FUNG</name>
<evidence type="ECO:0000313" key="1">
    <source>
        <dbReference type="EMBL" id="KAJ1675886.1"/>
    </source>
</evidence>
<reference evidence="1" key="1">
    <citation type="submission" date="2022-06" db="EMBL/GenBank/DDBJ databases">
        <title>Phylogenomic reconstructions and comparative analyses of Kickxellomycotina fungi.</title>
        <authorList>
            <person name="Reynolds N.K."/>
            <person name="Stajich J.E."/>
            <person name="Barry K."/>
            <person name="Grigoriev I.V."/>
            <person name="Crous P."/>
            <person name="Smith M.E."/>
        </authorList>
    </citation>
    <scope>NUCLEOTIDE SEQUENCE</scope>
    <source>
        <strain evidence="1">RSA 2271</strain>
    </source>
</reference>
<sequence>MAPLCNRRDLLRLLIGISIVGVVVVELVSLWNSSGSSSSSSSSDSSNSDEDDSIRNTESEGSGSEREEEGGADVEETETSVRAGAATPRQTSTVDAAAQHGGPTAVDDIHRAKRRRLTINALGLLFMPVYSASNDVGEGEIMELRPTGNLASILRALSSRYDLVLIFITRSASDQSVIKAFLEDTGLAMPFASGGRTADAGPSAQRPDLLDMSISGSTVMLTTLNNENDGPKSPSSLEVSPSMLNSSILGTSAMSTPSSSVVLSPSGSPRLGLVRPLNPSQVLFCQSDESLSHIVRHLLTTDSASTTAAAHVDHNAETIAKLSPVIPQAIWIGDRDRESRSLMATLASAPNVQIYHTLDDTGLY</sequence>
<gene>
    <name evidence="1" type="ORF">EV182_000377</name>
</gene>
<evidence type="ECO:0000313" key="2">
    <source>
        <dbReference type="Proteomes" id="UP001145114"/>
    </source>
</evidence>
<accession>A0ACC1HJN8</accession>
<organism evidence="1 2">
    <name type="scientific">Spiromyces aspiralis</name>
    <dbReference type="NCBI Taxonomy" id="68401"/>
    <lineage>
        <taxon>Eukaryota</taxon>
        <taxon>Fungi</taxon>
        <taxon>Fungi incertae sedis</taxon>
        <taxon>Zoopagomycota</taxon>
        <taxon>Kickxellomycotina</taxon>
        <taxon>Kickxellomycetes</taxon>
        <taxon>Kickxellales</taxon>
        <taxon>Kickxellaceae</taxon>
        <taxon>Spiromyces</taxon>
    </lineage>
</organism>
<keyword evidence="2" id="KW-1185">Reference proteome</keyword>
<dbReference type="EMBL" id="JAMZIH010005156">
    <property type="protein sequence ID" value="KAJ1675886.1"/>
    <property type="molecule type" value="Genomic_DNA"/>
</dbReference>
<proteinExistence type="predicted"/>
<comment type="caution">
    <text evidence="1">The sequence shown here is derived from an EMBL/GenBank/DDBJ whole genome shotgun (WGS) entry which is preliminary data.</text>
</comment>
<protein>
    <submittedName>
        <fullName evidence="1">Uncharacterized protein</fullName>
    </submittedName>
</protein>
<dbReference type="Proteomes" id="UP001145114">
    <property type="component" value="Unassembled WGS sequence"/>
</dbReference>